<accession>A0A7W4Z950</accession>
<keyword evidence="2" id="KW-1185">Reference proteome</keyword>
<dbReference type="AlphaFoldDB" id="A0A7W4Z950"/>
<comment type="caution">
    <text evidence="1">The sequence shown here is derived from an EMBL/GenBank/DDBJ whole genome shotgun (WGS) entry which is preliminary data.</text>
</comment>
<name>A0A7W4Z950_9GAMM</name>
<evidence type="ECO:0000313" key="1">
    <source>
        <dbReference type="EMBL" id="MBB3061287.1"/>
    </source>
</evidence>
<protein>
    <submittedName>
        <fullName evidence="1">Uncharacterized protein</fullName>
    </submittedName>
</protein>
<gene>
    <name evidence="1" type="ORF">FHS09_002120</name>
</gene>
<proteinExistence type="predicted"/>
<reference evidence="1 2" key="1">
    <citation type="submission" date="2020-08" db="EMBL/GenBank/DDBJ databases">
        <title>Genomic Encyclopedia of Type Strains, Phase III (KMG-III): the genomes of soil and plant-associated and newly described type strains.</title>
        <authorList>
            <person name="Whitman W."/>
        </authorList>
    </citation>
    <scope>NUCLEOTIDE SEQUENCE [LARGE SCALE GENOMIC DNA]</scope>
    <source>
        <strain evidence="1 2">CECT 8799</strain>
    </source>
</reference>
<sequence length="71" mass="7944">MQCCISEEQAAGWALREVVERWHQLCKGSVPSQRFICGETLDSAELARLAEVADGWRARLMDGTVIHYPPA</sequence>
<evidence type="ECO:0000313" key="2">
    <source>
        <dbReference type="Proteomes" id="UP000535937"/>
    </source>
</evidence>
<dbReference type="Proteomes" id="UP000535937">
    <property type="component" value="Unassembled WGS sequence"/>
</dbReference>
<dbReference type="EMBL" id="JACHWZ010000008">
    <property type="protein sequence ID" value="MBB3061287.1"/>
    <property type="molecule type" value="Genomic_DNA"/>
</dbReference>
<dbReference type="RefSeq" id="WP_183459517.1">
    <property type="nucleotide sequence ID" value="NZ_JACHWZ010000008.1"/>
</dbReference>
<organism evidence="1 2">
    <name type="scientific">Microbulbifer rhizosphaerae</name>
    <dbReference type="NCBI Taxonomy" id="1562603"/>
    <lineage>
        <taxon>Bacteria</taxon>
        <taxon>Pseudomonadati</taxon>
        <taxon>Pseudomonadota</taxon>
        <taxon>Gammaproteobacteria</taxon>
        <taxon>Cellvibrionales</taxon>
        <taxon>Microbulbiferaceae</taxon>
        <taxon>Microbulbifer</taxon>
    </lineage>
</organism>